<evidence type="ECO:0000256" key="1">
    <source>
        <dbReference type="SAM" id="MobiDB-lite"/>
    </source>
</evidence>
<keyword evidence="3" id="KW-1185">Reference proteome</keyword>
<dbReference type="Proteomes" id="UP000789405">
    <property type="component" value="Unassembled WGS sequence"/>
</dbReference>
<name>A0A9N9P8X1_9GLOM</name>
<organism evidence="2 3">
    <name type="scientific">Dentiscutata erythropus</name>
    <dbReference type="NCBI Taxonomy" id="1348616"/>
    <lineage>
        <taxon>Eukaryota</taxon>
        <taxon>Fungi</taxon>
        <taxon>Fungi incertae sedis</taxon>
        <taxon>Mucoromycota</taxon>
        <taxon>Glomeromycotina</taxon>
        <taxon>Glomeromycetes</taxon>
        <taxon>Diversisporales</taxon>
        <taxon>Gigasporaceae</taxon>
        <taxon>Dentiscutata</taxon>
    </lineage>
</organism>
<feature type="region of interest" description="Disordered" evidence="1">
    <location>
        <begin position="1"/>
        <end position="27"/>
    </location>
</feature>
<dbReference type="SUPFAM" id="SSF56219">
    <property type="entry name" value="DNase I-like"/>
    <property type="match status" value="1"/>
</dbReference>
<dbReference type="InterPro" id="IPR036691">
    <property type="entry name" value="Endo/exonu/phosph_ase_sf"/>
</dbReference>
<protein>
    <submittedName>
        <fullName evidence="2">20862_t:CDS:1</fullName>
    </submittedName>
</protein>
<dbReference type="Gene3D" id="3.60.10.10">
    <property type="entry name" value="Endonuclease/exonuclease/phosphatase"/>
    <property type="match status" value="1"/>
</dbReference>
<gene>
    <name evidence="2" type="ORF">DERYTH_LOCUS23327</name>
</gene>
<feature type="non-terminal residue" evidence="2">
    <location>
        <position position="1"/>
    </location>
</feature>
<accession>A0A9N9P8X1</accession>
<sequence length="150" mass="17213">MTDISDSNIDLSKTNDNSLTSGSELSEIQNPDSQKFIQIGTLNVQGLNNIMTQQQIIDFANNYQFDILGLTKIRHSLHNQFHILKNNLNQNPNNKEFTYYWTKGSETHNHGVGIMIEKQLNKHVYSIQTFENHAITLDMTDGMDQDNNKK</sequence>
<dbReference type="EMBL" id="CAJVPY010035187">
    <property type="protein sequence ID" value="CAG8800787.1"/>
    <property type="molecule type" value="Genomic_DNA"/>
</dbReference>
<comment type="caution">
    <text evidence="2">The sequence shown here is derived from an EMBL/GenBank/DDBJ whole genome shotgun (WGS) entry which is preliminary data.</text>
</comment>
<evidence type="ECO:0000313" key="2">
    <source>
        <dbReference type="EMBL" id="CAG8800787.1"/>
    </source>
</evidence>
<reference evidence="2" key="1">
    <citation type="submission" date="2021-06" db="EMBL/GenBank/DDBJ databases">
        <authorList>
            <person name="Kallberg Y."/>
            <person name="Tangrot J."/>
            <person name="Rosling A."/>
        </authorList>
    </citation>
    <scope>NUCLEOTIDE SEQUENCE</scope>
    <source>
        <strain evidence="2">MA453B</strain>
    </source>
</reference>
<evidence type="ECO:0000313" key="3">
    <source>
        <dbReference type="Proteomes" id="UP000789405"/>
    </source>
</evidence>
<proteinExistence type="predicted"/>
<dbReference type="AlphaFoldDB" id="A0A9N9P8X1"/>